<comment type="caution">
    <text evidence="1">The sequence shown here is derived from an EMBL/GenBank/DDBJ whole genome shotgun (WGS) entry which is preliminary data.</text>
</comment>
<dbReference type="Proteomes" id="UP000289738">
    <property type="component" value="Unassembled WGS sequence"/>
</dbReference>
<keyword evidence="2" id="KW-1185">Reference proteome</keyword>
<sequence length="81" mass="9304">MEFPGERRTLTDRTSPESISLTSEAELLAERDLIWISSTDSRLESRPEDQLERGLTIVIAWWPWKLERASRLRAGWGSGFG</sequence>
<accession>A0A444WVD9</accession>
<reference evidence="1 2" key="1">
    <citation type="submission" date="2019-01" db="EMBL/GenBank/DDBJ databases">
        <title>Sequencing of cultivated peanut Arachis hypogaea provides insights into genome evolution and oil improvement.</title>
        <authorList>
            <person name="Chen X."/>
        </authorList>
    </citation>
    <scope>NUCLEOTIDE SEQUENCE [LARGE SCALE GENOMIC DNA]</scope>
    <source>
        <strain evidence="2">cv. Fuhuasheng</strain>
        <tissue evidence="1">Leaves</tissue>
    </source>
</reference>
<protein>
    <submittedName>
        <fullName evidence="1">Uncharacterized protein</fullName>
    </submittedName>
</protein>
<evidence type="ECO:0000313" key="2">
    <source>
        <dbReference type="Proteomes" id="UP000289738"/>
    </source>
</evidence>
<organism evidence="1 2">
    <name type="scientific">Arachis hypogaea</name>
    <name type="common">Peanut</name>
    <dbReference type="NCBI Taxonomy" id="3818"/>
    <lineage>
        <taxon>Eukaryota</taxon>
        <taxon>Viridiplantae</taxon>
        <taxon>Streptophyta</taxon>
        <taxon>Embryophyta</taxon>
        <taxon>Tracheophyta</taxon>
        <taxon>Spermatophyta</taxon>
        <taxon>Magnoliopsida</taxon>
        <taxon>eudicotyledons</taxon>
        <taxon>Gunneridae</taxon>
        <taxon>Pentapetalae</taxon>
        <taxon>rosids</taxon>
        <taxon>fabids</taxon>
        <taxon>Fabales</taxon>
        <taxon>Fabaceae</taxon>
        <taxon>Papilionoideae</taxon>
        <taxon>50 kb inversion clade</taxon>
        <taxon>dalbergioids sensu lato</taxon>
        <taxon>Dalbergieae</taxon>
        <taxon>Pterocarpus clade</taxon>
        <taxon>Arachis</taxon>
    </lineage>
</organism>
<evidence type="ECO:0000313" key="1">
    <source>
        <dbReference type="EMBL" id="RYQ81384.1"/>
    </source>
</evidence>
<name>A0A444WVD9_ARAHY</name>
<gene>
    <name evidence="1" type="ORF">Ahy_Scaffold1g107328</name>
</gene>
<proteinExistence type="predicted"/>
<dbReference type="EMBL" id="SDMP01000021">
    <property type="protein sequence ID" value="RYQ81384.1"/>
    <property type="molecule type" value="Genomic_DNA"/>
</dbReference>
<dbReference type="AlphaFoldDB" id="A0A444WVD9"/>